<keyword evidence="1" id="KW-1133">Transmembrane helix</keyword>
<protein>
    <submittedName>
        <fullName evidence="2">Uncharacterized protein</fullName>
    </submittedName>
</protein>
<accession>V7B8E1</accession>
<evidence type="ECO:0000313" key="2">
    <source>
        <dbReference type="EMBL" id="ESW14137.1"/>
    </source>
</evidence>
<dbReference type="OrthoDB" id="10309251at2759"/>
<organism evidence="2 3">
    <name type="scientific">Phaseolus vulgaris</name>
    <name type="common">Kidney bean</name>
    <name type="synonym">French bean</name>
    <dbReference type="NCBI Taxonomy" id="3885"/>
    <lineage>
        <taxon>Eukaryota</taxon>
        <taxon>Viridiplantae</taxon>
        <taxon>Streptophyta</taxon>
        <taxon>Embryophyta</taxon>
        <taxon>Tracheophyta</taxon>
        <taxon>Spermatophyta</taxon>
        <taxon>Magnoliopsida</taxon>
        <taxon>eudicotyledons</taxon>
        <taxon>Gunneridae</taxon>
        <taxon>Pentapetalae</taxon>
        <taxon>rosids</taxon>
        <taxon>fabids</taxon>
        <taxon>Fabales</taxon>
        <taxon>Fabaceae</taxon>
        <taxon>Papilionoideae</taxon>
        <taxon>50 kb inversion clade</taxon>
        <taxon>NPAAA clade</taxon>
        <taxon>indigoferoid/millettioid clade</taxon>
        <taxon>Phaseoleae</taxon>
        <taxon>Phaseolus</taxon>
    </lineage>
</organism>
<keyword evidence="1" id="KW-0472">Membrane</keyword>
<evidence type="ECO:0000313" key="3">
    <source>
        <dbReference type="Proteomes" id="UP000000226"/>
    </source>
</evidence>
<keyword evidence="3" id="KW-1185">Reference proteome</keyword>
<dbReference type="Proteomes" id="UP000000226">
    <property type="component" value="Chromosome 8"/>
</dbReference>
<dbReference type="EMBL" id="CM002295">
    <property type="protein sequence ID" value="ESW14137.1"/>
    <property type="molecule type" value="Genomic_DNA"/>
</dbReference>
<feature type="transmembrane region" description="Helical" evidence="1">
    <location>
        <begin position="5"/>
        <end position="23"/>
    </location>
</feature>
<keyword evidence="1" id="KW-0812">Transmembrane</keyword>
<evidence type="ECO:0000256" key="1">
    <source>
        <dbReference type="SAM" id="Phobius"/>
    </source>
</evidence>
<dbReference type="AlphaFoldDB" id="V7B8E1"/>
<gene>
    <name evidence="2" type="ORF">PHAVU_008G256100g</name>
</gene>
<reference evidence="3" key="1">
    <citation type="journal article" date="2014" name="Nat. Genet.">
        <title>A reference genome for common bean and genome-wide analysis of dual domestications.</title>
        <authorList>
            <person name="Schmutz J."/>
            <person name="McClean P.E."/>
            <person name="Mamidi S."/>
            <person name="Wu G.A."/>
            <person name="Cannon S.B."/>
            <person name="Grimwood J."/>
            <person name="Jenkins J."/>
            <person name="Shu S."/>
            <person name="Song Q."/>
            <person name="Chavarro C."/>
            <person name="Torres-Torres M."/>
            <person name="Geffroy V."/>
            <person name="Moghaddam S.M."/>
            <person name="Gao D."/>
            <person name="Abernathy B."/>
            <person name="Barry K."/>
            <person name="Blair M."/>
            <person name="Brick M.A."/>
            <person name="Chovatia M."/>
            <person name="Gepts P."/>
            <person name="Goodstein D.M."/>
            <person name="Gonzales M."/>
            <person name="Hellsten U."/>
            <person name="Hyten D.L."/>
            <person name="Jia G."/>
            <person name="Kelly J.D."/>
            <person name="Kudrna D."/>
            <person name="Lee R."/>
            <person name="Richard M.M."/>
            <person name="Miklas P.N."/>
            <person name="Osorno J.M."/>
            <person name="Rodrigues J."/>
            <person name="Thareau V."/>
            <person name="Urrea C.A."/>
            <person name="Wang M."/>
            <person name="Yu Y."/>
            <person name="Zhang M."/>
            <person name="Wing R.A."/>
            <person name="Cregan P.B."/>
            <person name="Rokhsar D.S."/>
            <person name="Jackson S.A."/>
        </authorList>
    </citation>
    <scope>NUCLEOTIDE SEQUENCE [LARGE SCALE GENOMIC DNA]</scope>
    <source>
        <strain evidence="3">cv. G19833</strain>
    </source>
</reference>
<proteinExistence type="predicted"/>
<dbReference type="Gramene" id="ESW14137">
    <property type="protein sequence ID" value="ESW14137"/>
    <property type="gene ID" value="PHAVU_008G256100g"/>
</dbReference>
<sequence>MVIYFLCTLALGMLIQTGFWLLFSNFRFIWCLFDMTSYGDTLISYQDLARDFNTTKASFHNGRSITAAVISLQVIFVCLGELYHQIRLELLSSIK</sequence>
<name>V7B8E1_PHAVU</name>